<dbReference type="RefSeq" id="XP_020069593.1">
    <property type="nucleotide sequence ID" value="XM_020212827.1"/>
</dbReference>
<feature type="compositionally biased region" description="Basic and acidic residues" evidence="1">
    <location>
        <begin position="18"/>
        <end position="52"/>
    </location>
</feature>
<dbReference type="EMBL" id="CDQK01000006">
    <property type="protein sequence ID" value="CEP24714.1"/>
    <property type="molecule type" value="Genomic_DNA"/>
</dbReference>
<dbReference type="AlphaFoldDB" id="A0A0H5CJN2"/>
<keyword evidence="6" id="KW-1185">Reference proteome</keyword>
<feature type="region of interest" description="Disordered" evidence="1">
    <location>
        <begin position="1"/>
        <end position="103"/>
    </location>
</feature>
<dbReference type="InterPro" id="IPR019434">
    <property type="entry name" value="DUF2423"/>
</dbReference>
<dbReference type="PANTHER" id="PTHR28219">
    <property type="entry name" value="UPF0642 PROTEIN YBL028C"/>
    <property type="match status" value="1"/>
</dbReference>
<dbReference type="Proteomes" id="UP000094389">
    <property type="component" value="Unassembled WGS sequence"/>
</dbReference>
<reference evidence="4 6" key="3">
    <citation type="journal article" date="2016" name="Proc. Natl. Acad. Sci. U.S.A.">
        <title>Comparative genomics of biotechnologically important yeasts.</title>
        <authorList>
            <person name="Riley R."/>
            <person name="Haridas S."/>
            <person name="Wolfe K.H."/>
            <person name="Lopes M.R."/>
            <person name="Hittinger C.T."/>
            <person name="Goeker M."/>
            <person name="Salamov A.A."/>
            <person name="Wisecaver J.H."/>
            <person name="Long T.M."/>
            <person name="Calvey C.H."/>
            <person name="Aerts A.L."/>
            <person name="Barry K.W."/>
            <person name="Choi C."/>
            <person name="Clum A."/>
            <person name="Coughlan A.Y."/>
            <person name="Deshpande S."/>
            <person name="Douglass A.P."/>
            <person name="Hanson S.J."/>
            <person name="Klenk H.-P."/>
            <person name="LaButti K.M."/>
            <person name="Lapidus A."/>
            <person name="Lindquist E.A."/>
            <person name="Lipzen A.M."/>
            <person name="Meier-Kolthoff J.P."/>
            <person name="Ohm R.A."/>
            <person name="Otillar R.P."/>
            <person name="Pangilinan J.L."/>
            <person name="Peng Y."/>
            <person name="Rokas A."/>
            <person name="Rosa C.A."/>
            <person name="Scheuner C."/>
            <person name="Sibirny A.A."/>
            <person name="Slot J.C."/>
            <person name="Stielow J.B."/>
            <person name="Sun H."/>
            <person name="Kurtzman C.P."/>
            <person name="Blackwell M."/>
            <person name="Grigoriev I.V."/>
            <person name="Jeffries T.W."/>
        </authorList>
    </citation>
    <scope>NUCLEOTIDE SEQUENCE [LARGE SCALE GENOMIC DNA]</scope>
    <source>
        <strain evidence="6">ATCC 18201 / CBS 1600 / BCRC 20928 / JCM 3617 / NBRC 0987 / NRRL Y-1542</strain>
        <strain evidence="4">NRRL Y-1542</strain>
    </source>
</reference>
<reference evidence="5" key="2">
    <citation type="journal article" date="2015" name="J. Biotechnol.">
        <title>The structure of the Cyberlindnera jadinii genome and its relation to Candida utilis analyzed by the occurrence of single nucleotide polymorphisms.</title>
        <authorList>
            <person name="Rupp O."/>
            <person name="Brinkrolf K."/>
            <person name="Buerth C."/>
            <person name="Kunigo M."/>
            <person name="Schneider J."/>
            <person name="Jaenicke S."/>
            <person name="Goesmann A."/>
            <person name="Puehler A."/>
            <person name="Jaeger K.-E."/>
            <person name="Ernst J.F."/>
        </authorList>
    </citation>
    <scope>NUCLEOTIDE SEQUENCE [LARGE SCALE GENOMIC DNA]</scope>
    <source>
        <strain evidence="5">ATCC 18201 / CBS 1600 / BCRC 20928 / JCM 3617 / NBRC 0987 / NRRL Y-1542</strain>
    </source>
</reference>
<evidence type="ECO:0000313" key="3">
    <source>
        <dbReference type="EMBL" id="CEP24714.1"/>
    </source>
</evidence>
<dbReference type="EMBL" id="KV453934">
    <property type="protein sequence ID" value="ODV72554.1"/>
    <property type="molecule type" value="Genomic_DNA"/>
</dbReference>
<evidence type="ECO:0000313" key="5">
    <source>
        <dbReference type="Proteomes" id="UP000038830"/>
    </source>
</evidence>
<sequence length="103" mass="12120">MAKSLRSKPKLRAKSIKRGKEFQKAVDERQNRLANKLKEDLLKQKSTKKADNDKEEEMEVEQDDSARDVKKVSTSGDRNARHHNWKMSNRKKNHTSFARKKKN</sequence>
<organism evidence="3 5">
    <name type="scientific">Cyberlindnera jadinii (strain ATCC 18201 / CBS 1600 / BCRC 20928 / JCM 3617 / NBRC 0987 / NRRL Y-1542)</name>
    <name type="common">Torula yeast</name>
    <name type="synonym">Candida utilis</name>
    <dbReference type="NCBI Taxonomy" id="983966"/>
    <lineage>
        <taxon>Eukaryota</taxon>
        <taxon>Fungi</taxon>
        <taxon>Dikarya</taxon>
        <taxon>Ascomycota</taxon>
        <taxon>Saccharomycotina</taxon>
        <taxon>Saccharomycetes</taxon>
        <taxon>Phaffomycetales</taxon>
        <taxon>Phaffomycetaceae</taxon>
        <taxon>Cyberlindnera</taxon>
    </lineage>
</organism>
<accession>A0A1E4RZ76</accession>
<dbReference type="OMA" id="GWRDARH"/>
<proteinExistence type="predicted"/>
<dbReference type="GO" id="GO:0030687">
    <property type="term" value="C:preribosome, large subunit precursor"/>
    <property type="evidence" value="ECO:0007669"/>
    <property type="project" value="TreeGrafter"/>
</dbReference>
<feature type="compositionally biased region" description="Basic residues" evidence="1">
    <location>
        <begin position="80"/>
        <end position="103"/>
    </location>
</feature>
<dbReference type="OrthoDB" id="4087970at2759"/>
<feature type="domain" description="DUF2423" evidence="2">
    <location>
        <begin position="1"/>
        <end position="44"/>
    </location>
</feature>
<evidence type="ECO:0000259" key="2">
    <source>
        <dbReference type="Pfam" id="PF10338"/>
    </source>
</evidence>
<dbReference type="Proteomes" id="UP000038830">
    <property type="component" value="Unassembled WGS sequence"/>
</dbReference>
<dbReference type="PANTHER" id="PTHR28219:SF1">
    <property type="entry name" value="UPF0642 PROTEIN YBL028C"/>
    <property type="match status" value="1"/>
</dbReference>
<dbReference type="GeneID" id="30987223"/>
<evidence type="ECO:0000256" key="1">
    <source>
        <dbReference type="SAM" id="MobiDB-lite"/>
    </source>
</evidence>
<evidence type="ECO:0000313" key="6">
    <source>
        <dbReference type="Proteomes" id="UP000094389"/>
    </source>
</evidence>
<evidence type="ECO:0000313" key="4">
    <source>
        <dbReference type="EMBL" id="ODV72554.1"/>
    </source>
</evidence>
<accession>A0A0H5CJN2</accession>
<protein>
    <recommendedName>
        <fullName evidence="2">DUF2423 domain-containing protein</fullName>
    </recommendedName>
</protein>
<dbReference type="Pfam" id="PF10338">
    <property type="entry name" value="YBL028C_N"/>
    <property type="match status" value="1"/>
</dbReference>
<name>A0A0H5CJN2_CYBJN</name>
<gene>
    <name evidence="3" type="ORF">BN1211_5605</name>
    <name evidence="4" type="ORF">CYBJADRAFT_129142</name>
</gene>
<reference evidence="3" key="1">
    <citation type="submission" date="2014-12" db="EMBL/GenBank/DDBJ databases">
        <authorList>
            <person name="Jaenicke S."/>
        </authorList>
    </citation>
    <scope>NUCLEOTIDE SEQUENCE [LARGE SCALE GENOMIC DNA]</scope>
    <source>
        <strain evidence="3">CBS1600</strain>
    </source>
</reference>
<dbReference type="STRING" id="983966.A0A0H5CJN2"/>
<feature type="compositionally biased region" description="Acidic residues" evidence="1">
    <location>
        <begin position="53"/>
        <end position="63"/>
    </location>
</feature>
<feature type="compositionally biased region" description="Basic residues" evidence="1">
    <location>
        <begin position="1"/>
        <end position="17"/>
    </location>
</feature>